<dbReference type="GO" id="GO:0022857">
    <property type="term" value="F:transmembrane transporter activity"/>
    <property type="evidence" value="ECO:0007669"/>
    <property type="project" value="InterPro"/>
</dbReference>
<feature type="transmembrane region" description="Helical" evidence="6">
    <location>
        <begin position="342"/>
        <end position="359"/>
    </location>
</feature>
<evidence type="ECO:0000313" key="7">
    <source>
        <dbReference type="EMBL" id="TQL68763.1"/>
    </source>
</evidence>
<feature type="transmembrane region" description="Helical" evidence="6">
    <location>
        <begin position="163"/>
        <end position="182"/>
    </location>
</feature>
<organism evidence="7 8">
    <name type="scientific">Nocardioides albertanoniae</name>
    <dbReference type="NCBI Taxonomy" id="1175486"/>
    <lineage>
        <taxon>Bacteria</taxon>
        <taxon>Bacillati</taxon>
        <taxon>Actinomycetota</taxon>
        <taxon>Actinomycetes</taxon>
        <taxon>Propionibacteriales</taxon>
        <taxon>Nocardioidaceae</taxon>
        <taxon>Nocardioides</taxon>
    </lineage>
</organism>
<feature type="transmembrane region" description="Helical" evidence="6">
    <location>
        <begin position="276"/>
        <end position="293"/>
    </location>
</feature>
<dbReference type="PANTHER" id="PTHR23513">
    <property type="entry name" value="INTEGRAL MEMBRANE EFFLUX PROTEIN-RELATED"/>
    <property type="match status" value="1"/>
</dbReference>
<dbReference type="RefSeq" id="WP_141780712.1">
    <property type="nucleotide sequence ID" value="NZ_VFOV01000001.1"/>
</dbReference>
<dbReference type="Gene3D" id="1.20.1250.20">
    <property type="entry name" value="MFS general substrate transporter like domains"/>
    <property type="match status" value="1"/>
</dbReference>
<dbReference type="InterPro" id="IPR011701">
    <property type="entry name" value="MFS"/>
</dbReference>
<feature type="transmembrane region" description="Helical" evidence="6">
    <location>
        <begin position="299"/>
        <end position="321"/>
    </location>
</feature>
<dbReference type="InterPro" id="IPR036259">
    <property type="entry name" value="MFS_trans_sf"/>
</dbReference>
<dbReference type="AlphaFoldDB" id="A0A543A835"/>
<accession>A0A543A835</accession>
<dbReference type="OrthoDB" id="69054at2"/>
<name>A0A543A835_9ACTN</name>
<comment type="subcellular location">
    <subcellularLocation>
        <location evidence="1">Cell membrane</location>
        <topology evidence="1">Multi-pass membrane protein</topology>
    </subcellularLocation>
</comment>
<gene>
    <name evidence="7" type="ORF">FB381_2660</name>
</gene>
<keyword evidence="8" id="KW-1185">Reference proteome</keyword>
<dbReference type="SUPFAM" id="SSF103473">
    <property type="entry name" value="MFS general substrate transporter"/>
    <property type="match status" value="1"/>
</dbReference>
<dbReference type="GO" id="GO:0005886">
    <property type="term" value="C:plasma membrane"/>
    <property type="evidence" value="ECO:0007669"/>
    <property type="project" value="UniProtKB-SubCell"/>
</dbReference>
<keyword evidence="3 6" id="KW-0812">Transmembrane</keyword>
<evidence type="ECO:0000256" key="5">
    <source>
        <dbReference type="ARBA" id="ARBA00023136"/>
    </source>
</evidence>
<feature type="transmembrane region" description="Helical" evidence="6">
    <location>
        <begin position="41"/>
        <end position="64"/>
    </location>
</feature>
<sequence length="395" mass="39942">MSLIEGQGFRPWLAASTASVFGDSVTFFALGWAAAGFGADAASLVLTVESIPLAVLVLAGGVLADRIGIRRTMAACDAAMVLVMAAFAVGAIGGAGLWMLIVVGALSGTIQALRRPAEGVFPRLFGVDDLDRRMALVGSAHQIARTAGPAAGGFLLGQGGLPLTAGLDAATYVLVLAALLLVRPPHEPAPEPGHVSVWRSLVDGARAARRTPGVVPVLVAITGLAASVLPLVMLALPLAGRERGWSAAETGLVSGAWVAGGLVMTLVVARRGAPSGRVAVAGPLVAVAGVVLLGVRTEIWAGVFAIGLVGVGATTLTTYLFPAYVARTPPEMLARFSSLTQLAQTGPVLVATPLLGLAAGVDVRLALVIVGALLLVTVPPAVRVVRLPEPIPRGV</sequence>
<dbReference type="Pfam" id="PF07690">
    <property type="entry name" value="MFS_1"/>
    <property type="match status" value="1"/>
</dbReference>
<keyword evidence="5 6" id="KW-0472">Membrane</keyword>
<evidence type="ECO:0000256" key="3">
    <source>
        <dbReference type="ARBA" id="ARBA00022692"/>
    </source>
</evidence>
<comment type="caution">
    <text evidence="7">The sequence shown here is derived from an EMBL/GenBank/DDBJ whole genome shotgun (WGS) entry which is preliminary data.</text>
</comment>
<reference evidence="7 8" key="1">
    <citation type="submission" date="2019-06" db="EMBL/GenBank/DDBJ databases">
        <title>Sequencing the genomes of 1000 actinobacteria strains.</title>
        <authorList>
            <person name="Klenk H.-P."/>
        </authorList>
    </citation>
    <scope>NUCLEOTIDE SEQUENCE [LARGE SCALE GENOMIC DNA]</scope>
    <source>
        <strain evidence="7 8">DSM 25218</strain>
    </source>
</reference>
<feature type="transmembrane region" description="Helical" evidence="6">
    <location>
        <begin position="365"/>
        <end position="385"/>
    </location>
</feature>
<evidence type="ECO:0000256" key="1">
    <source>
        <dbReference type="ARBA" id="ARBA00004651"/>
    </source>
</evidence>
<keyword evidence="4 6" id="KW-1133">Transmembrane helix</keyword>
<keyword evidence="2" id="KW-1003">Cell membrane</keyword>
<protein>
    <submittedName>
        <fullName evidence="7">MFS transporter</fullName>
    </submittedName>
</protein>
<evidence type="ECO:0000313" key="8">
    <source>
        <dbReference type="Proteomes" id="UP000320209"/>
    </source>
</evidence>
<evidence type="ECO:0000256" key="6">
    <source>
        <dbReference type="SAM" id="Phobius"/>
    </source>
</evidence>
<dbReference type="PANTHER" id="PTHR23513:SF6">
    <property type="entry name" value="MAJOR FACILITATOR SUPERFAMILY ASSOCIATED DOMAIN-CONTAINING PROTEIN"/>
    <property type="match status" value="1"/>
</dbReference>
<feature type="transmembrane region" description="Helical" evidence="6">
    <location>
        <begin position="214"/>
        <end position="239"/>
    </location>
</feature>
<feature type="transmembrane region" description="Helical" evidence="6">
    <location>
        <begin position="76"/>
        <end position="106"/>
    </location>
</feature>
<feature type="transmembrane region" description="Helical" evidence="6">
    <location>
        <begin position="251"/>
        <end position="269"/>
    </location>
</feature>
<proteinExistence type="predicted"/>
<dbReference type="Proteomes" id="UP000320209">
    <property type="component" value="Unassembled WGS sequence"/>
</dbReference>
<evidence type="ECO:0000256" key="2">
    <source>
        <dbReference type="ARBA" id="ARBA00022475"/>
    </source>
</evidence>
<evidence type="ECO:0000256" key="4">
    <source>
        <dbReference type="ARBA" id="ARBA00022989"/>
    </source>
</evidence>
<feature type="transmembrane region" description="Helical" evidence="6">
    <location>
        <begin position="12"/>
        <end position="35"/>
    </location>
</feature>
<dbReference type="EMBL" id="VFOV01000001">
    <property type="protein sequence ID" value="TQL68763.1"/>
    <property type="molecule type" value="Genomic_DNA"/>
</dbReference>